<dbReference type="SMART" id="SM00346">
    <property type="entry name" value="HTH_ICLR"/>
    <property type="match status" value="1"/>
</dbReference>
<accession>A0A921FQ54</accession>
<comment type="caution">
    <text evidence="6">The sequence shown here is derived from an EMBL/GenBank/DDBJ whole genome shotgun (WGS) entry which is preliminary data.</text>
</comment>
<gene>
    <name evidence="6" type="ORF">K8V32_09875</name>
</gene>
<dbReference type="Gene3D" id="3.30.450.40">
    <property type="match status" value="1"/>
</dbReference>
<dbReference type="AlphaFoldDB" id="A0A921FQ54"/>
<feature type="domain" description="IclR-ED" evidence="5">
    <location>
        <begin position="63"/>
        <end position="250"/>
    </location>
</feature>
<dbReference type="GO" id="GO:0003677">
    <property type="term" value="F:DNA binding"/>
    <property type="evidence" value="ECO:0007669"/>
    <property type="project" value="UniProtKB-KW"/>
</dbReference>
<evidence type="ECO:0000256" key="1">
    <source>
        <dbReference type="ARBA" id="ARBA00023015"/>
    </source>
</evidence>
<keyword evidence="3" id="KW-0804">Transcription</keyword>
<dbReference type="InterPro" id="IPR005471">
    <property type="entry name" value="Tscrpt_reg_IclR_N"/>
</dbReference>
<protein>
    <submittedName>
        <fullName evidence="6">IclR family transcriptional regulator</fullName>
    </submittedName>
</protein>
<name>A0A921FQ54_9MICC</name>
<dbReference type="Gene3D" id="1.10.10.10">
    <property type="entry name" value="Winged helix-like DNA-binding domain superfamily/Winged helix DNA-binding domain"/>
    <property type="match status" value="1"/>
</dbReference>
<dbReference type="Proteomes" id="UP000703315">
    <property type="component" value="Unassembled WGS sequence"/>
</dbReference>
<dbReference type="PANTHER" id="PTHR30136">
    <property type="entry name" value="HELIX-TURN-HELIX TRANSCRIPTIONAL REGULATOR, ICLR FAMILY"/>
    <property type="match status" value="1"/>
</dbReference>
<dbReference type="InterPro" id="IPR050707">
    <property type="entry name" value="HTH_MetabolicPath_Reg"/>
</dbReference>
<dbReference type="Pfam" id="PF01614">
    <property type="entry name" value="IclR_C"/>
    <property type="match status" value="1"/>
</dbReference>
<dbReference type="InterPro" id="IPR014757">
    <property type="entry name" value="Tscrpt_reg_IclR_C"/>
</dbReference>
<evidence type="ECO:0000259" key="5">
    <source>
        <dbReference type="PROSITE" id="PS51078"/>
    </source>
</evidence>
<proteinExistence type="predicted"/>
<dbReference type="PROSITE" id="PS51078">
    <property type="entry name" value="ICLR_ED"/>
    <property type="match status" value="1"/>
</dbReference>
<dbReference type="SUPFAM" id="SSF55781">
    <property type="entry name" value="GAF domain-like"/>
    <property type="match status" value="1"/>
</dbReference>
<dbReference type="Pfam" id="PF09339">
    <property type="entry name" value="HTH_IclR"/>
    <property type="match status" value="1"/>
</dbReference>
<dbReference type="InterPro" id="IPR029016">
    <property type="entry name" value="GAF-like_dom_sf"/>
</dbReference>
<dbReference type="GO" id="GO:0003700">
    <property type="term" value="F:DNA-binding transcription factor activity"/>
    <property type="evidence" value="ECO:0007669"/>
    <property type="project" value="TreeGrafter"/>
</dbReference>
<reference evidence="6" key="1">
    <citation type="journal article" date="2021" name="PeerJ">
        <title>Extensive microbial diversity within the chicken gut microbiome revealed by metagenomics and culture.</title>
        <authorList>
            <person name="Gilroy R."/>
            <person name="Ravi A."/>
            <person name="Getino M."/>
            <person name="Pursley I."/>
            <person name="Horton D.L."/>
            <person name="Alikhan N.F."/>
            <person name="Baker D."/>
            <person name="Gharbi K."/>
            <person name="Hall N."/>
            <person name="Watson M."/>
            <person name="Adriaenssens E.M."/>
            <person name="Foster-Nyarko E."/>
            <person name="Jarju S."/>
            <person name="Secka A."/>
            <person name="Antonio M."/>
            <person name="Oren A."/>
            <person name="Chaudhuri R.R."/>
            <person name="La Ragione R."/>
            <person name="Hildebrand F."/>
            <person name="Pallen M.J."/>
        </authorList>
    </citation>
    <scope>NUCLEOTIDE SEQUENCE</scope>
    <source>
        <strain evidence="6">ChiHjej13B12-14962</strain>
    </source>
</reference>
<reference evidence="6" key="2">
    <citation type="submission" date="2021-09" db="EMBL/GenBank/DDBJ databases">
        <authorList>
            <person name="Gilroy R."/>
        </authorList>
    </citation>
    <scope>NUCLEOTIDE SEQUENCE</scope>
    <source>
        <strain evidence="6">ChiHjej13B12-14962</strain>
    </source>
</reference>
<evidence type="ECO:0000256" key="2">
    <source>
        <dbReference type="ARBA" id="ARBA00023125"/>
    </source>
</evidence>
<keyword evidence="1" id="KW-0805">Transcription regulation</keyword>
<evidence type="ECO:0000313" key="7">
    <source>
        <dbReference type="Proteomes" id="UP000703315"/>
    </source>
</evidence>
<dbReference type="SUPFAM" id="SSF46785">
    <property type="entry name" value="Winged helix' DNA-binding domain"/>
    <property type="match status" value="1"/>
</dbReference>
<feature type="domain" description="HTH iclR-type" evidence="4">
    <location>
        <begin position="8"/>
        <end position="69"/>
    </location>
</feature>
<dbReference type="InterPro" id="IPR036390">
    <property type="entry name" value="WH_DNA-bd_sf"/>
</dbReference>
<evidence type="ECO:0000313" key="6">
    <source>
        <dbReference type="EMBL" id="HJF15092.1"/>
    </source>
</evidence>
<dbReference type="PANTHER" id="PTHR30136:SF35">
    <property type="entry name" value="HTH-TYPE TRANSCRIPTIONAL REGULATOR RV1719"/>
    <property type="match status" value="1"/>
</dbReference>
<dbReference type="GO" id="GO:0045892">
    <property type="term" value="P:negative regulation of DNA-templated transcription"/>
    <property type="evidence" value="ECO:0007669"/>
    <property type="project" value="TreeGrafter"/>
</dbReference>
<sequence length="250" mass="27143">MGVPDFLIESVDNALTVMDMVTERGEVRVRRVSEELEISPSSAHRLLATLAHRRYLVQDPTSKIYRPGAKLIDRRAPNADVLKLRRVLKSHMEHVATITQESVSLSLLMGEHIEFIDGVESPHTLRASPRVGAHLPAYATAGGKVQLAELSPQDLAALYPDGLKALTAHTVTDISELTKKLQQIGKHGYAVSREESTEGISAVSVPIQDAIGRILAALSVLAPSARLPDTKLQPIIELLRASAQAVKPLL</sequence>
<organism evidence="6 7">
    <name type="scientific">Enteractinococcus helveticum</name>
    <dbReference type="NCBI Taxonomy" id="1837282"/>
    <lineage>
        <taxon>Bacteria</taxon>
        <taxon>Bacillati</taxon>
        <taxon>Actinomycetota</taxon>
        <taxon>Actinomycetes</taxon>
        <taxon>Micrococcales</taxon>
        <taxon>Micrococcaceae</taxon>
    </lineage>
</organism>
<evidence type="ECO:0000259" key="4">
    <source>
        <dbReference type="PROSITE" id="PS51077"/>
    </source>
</evidence>
<dbReference type="PROSITE" id="PS51077">
    <property type="entry name" value="HTH_ICLR"/>
    <property type="match status" value="1"/>
</dbReference>
<keyword evidence="2" id="KW-0238">DNA-binding</keyword>
<dbReference type="EMBL" id="DYXC01000109">
    <property type="protein sequence ID" value="HJF15092.1"/>
    <property type="molecule type" value="Genomic_DNA"/>
</dbReference>
<dbReference type="RefSeq" id="WP_303906562.1">
    <property type="nucleotide sequence ID" value="NZ_DYXC01000109.1"/>
</dbReference>
<evidence type="ECO:0000256" key="3">
    <source>
        <dbReference type="ARBA" id="ARBA00023163"/>
    </source>
</evidence>
<dbReference type="InterPro" id="IPR036388">
    <property type="entry name" value="WH-like_DNA-bd_sf"/>
</dbReference>